<proteinExistence type="predicted"/>
<dbReference type="AlphaFoldDB" id="A0A1R4HFV9"/>
<protein>
    <submittedName>
        <fullName evidence="1">Uncharacterized protein</fullName>
    </submittedName>
</protein>
<gene>
    <name evidence="1" type="ORF">CRENPOLYSF2_460005</name>
</gene>
<dbReference type="Proteomes" id="UP000195442">
    <property type="component" value="Unassembled WGS sequence"/>
</dbReference>
<evidence type="ECO:0000313" key="1">
    <source>
        <dbReference type="EMBL" id="SJM95105.1"/>
    </source>
</evidence>
<reference evidence="2" key="1">
    <citation type="submission" date="2017-02" db="EMBL/GenBank/DDBJ databases">
        <authorList>
            <person name="Daims H."/>
        </authorList>
    </citation>
    <scope>NUCLEOTIDE SEQUENCE [LARGE SCALE GENOMIC DNA]</scope>
</reference>
<organism evidence="1 2">
    <name type="scientific">Crenothrix polyspora</name>
    <dbReference type="NCBI Taxonomy" id="360316"/>
    <lineage>
        <taxon>Bacteria</taxon>
        <taxon>Pseudomonadati</taxon>
        <taxon>Pseudomonadota</taxon>
        <taxon>Gammaproteobacteria</taxon>
        <taxon>Methylococcales</taxon>
        <taxon>Crenotrichaceae</taxon>
        <taxon>Crenothrix</taxon>
    </lineage>
</organism>
<accession>A0A1R4HFV9</accession>
<sequence length="40" mass="4409">MYRRLRLDFPTRQMISAAGLSEVTSALLALSADAKLILSE</sequence>
<keyword evidence="2" id="KW-1185">Reference proteome</keyword>
<dbReference type="EMBL" id="FUKJ01000401">
    <property type="protein sequence ID" value="SJM95105.1"/>
    <property type="molecule type" value="Genomic_DNA"/>
</dbReference>
<name>A0A1R4HFV9_9GAMM</name>
<evidence type="ECO:0000313" key="2">
    <source>
        <dbReference type="Proteomes" id="UP000195442"/>
    </source>
</evidence>